<organism evidence="4 5">
    <name type="scientific">Claviceps pusilla</name>
    <dbReference type="NCBI Taxonomy" id="123648"/>
    <lineage>
        <taxon>Eukaryota</taxon>
        <taxon>Fungi</taxon>
        <taxon>Dikarya</taxon>
        <taxon>Ascomycota</taxon>
        <taxon>Pezizomycotina</taxon>
        <taxon>Sordariomycetes</taxon>
        <taxon>Hypocreomycetidae</taxon>
        <taxon>Hypocreales</taxon>
        <taxon>Clavicipitaceae</taxon>
        <taxon>Claviceps</taxon>
    </lineage>
</organism>
<keyword evidence="1" id="KW-0694">RNA-binding</keyword>
<accession>A0A9P7NCF3</accession>
<feature type="region of interest" description="Disordered" evidence="2">
    <location>
        <begin position="161"/>
        <end position="185"/>
    </location>
</feature>
<dbReference type="CDD" id="cd00048">
    <property type="entry name" value="DSRM_SF"/>
    <property type="match status" value="1"/>
</dbReference>
<dbReference type="PROSITE" id="PS50137">
    <property type="entry name" value="DS_RBD"/>
    <property type="match status" value="1"/>
</dbReference>
<comment type="caution">
    <text evidence="4">The sequence shown here is derived from an EMBL/GenBank/DDBJ whole genome shotgun (WGS) entry which is preliminary data.</text>
</comment>
<keyword evidence="5" id="KW-1185">Reference proteome</keyword>
<reference evidence="4" key="1">
    <citation type="journal article" date="2020" name="bioRxiv">
        <title>Whole genome comparisons of ergot fungi reveals the divergence and evolution of species within the genus Claviceps are the result of varying mechanisms driving genome evolution and host range expansion.</title>
        <authorList>
            <person name="Wyka S.A."/>
            <person name="Mondo S.J."/>
            <person name="Liu M."/>
            <person name="Dettman J."/>
            <person name="Nalam V."/>
            <person name="Broders K.D."/>
        </authorList>
    </citation>
    <scope>NUCLEOTIDE SEQUENCE</scope>
    <source>
        <strain evidence="4">CCC 602</strain>
    </source>
</reference>
<evidence type="ECO:0000256" key="1">
    <source>
        <dbReference type="PROSITE-ProRule" id="PRU00266"/>
    </source>
</evidence>
<sequence length="320" mass="34809">MPASQEAAQQAICVPWDKLLSWVQRQMASEMQTGRPVVLSRLQLEAVSHLVSFNEEPDVSDKDYVSLLLQSTQASRLSAPVFSNPEPVSMPVDGHFEPRWQCICTIESVGQFPRLGFGMSATQPAPRFQSKKNAKQFAAKQALEFLAQAPGPMQAAPLVLDKRPLPPSPQTKSSRPKWAPTPAPAPGPVHLLAASSIPPPPSAARANYPPEPVINTWSKKPSIFEQVALSTGRLGIDSPVYRVEPDPAGGNLFCGRPVFKNGGHVPFNLGFVSGVEGEAQAKRRVAEEVLAWAEGELRRRHDIFKSLWGEATLQGTSERG</sequence>
<dbReference type="Proteomes" id="UP000748025">
    <property type="component" value="Unassembled WGS sequence"/>
</dbReference>
<gene>
    <name evidence="4" type="ORF">E4U43_007463</name>
</gene>
<dbReference type="InterPro" id="IPR014720">
    <property type="entry name" value="dsRBD_dom"/>
</dbReference>
<dbReference type="OrthoDB" id="5222339at2759"/>
<dbReference type="EMBL" id="SRPW01000635">
    <property type="protein sequence ID" value="KAG6013163.1"/>
    <property type="molecule type" value="Genomic_DNA"/>
</dbReference>
<evidence type="ECO:0000256" key="2">
    <source>
        <dbReference type="SAM" id="MobiDB-lite"/>
    </source>
</evidence>
<name>A0A9P7NCF3_9HYPO</name>
<dbReference type="SUPFAM" id="SSF54768">
    <property type="entry name" value="dsRNA-binding domain-like"/>
    <property type="match status" value="1"/>
</dbReference>
<protein>
    <recommendedName>
        <fullName evidence="3">DRBM domain-containing protein</fullName>
    </recommendedName>
</protein>
<proteinExistence type="predicted"/>
<evidence type="ECO:0000259" key="3">
    <source>
        <dbReference type="PROSITE" id="PS50137"/>
    </source>
</evidence>
<dbReference type="Gene3D" id="3.30.160.20">
    <property type="match status" value="1"/>
</dbReference>
<feature type="domain" description="DRBM" evidence="3">
    <location>
        <begin position="130"/>
        <end position="148"/>
    </location>
</feature>
<dbReference type="AlphaFoldDB" id="A0A9P7NCF3"/>
<evidence type="ECO:0000313" key="5">
    <source>
        <dbReference type="Proteomes" id="UP000748025"/>
    </source>
</evidence>
<evidence type="ECO:0000313" key="4">
    <source>
        <dbReference type="EMBL" id="KAG6013163.1"/>
    </source>
</evidence>
<dbReference type="GO" id="GO:0003723">
    <property type="term" value="F:RNA binding"/>
    <property type="evidence" value="ECO:0007669"/>
    <property type="project" value="UniProtKB-UniRule"/>
</dbReference>